<dbReference type="InterPro" id="IPR020476">
    <property type="entry name" value="Nudix_hydrolase"/>
</dbReference>
<dbReference type="PROSITE" id="PS51462">
    <property type="entry name" value="NUDIX"/>
    <property type="match status" value="1"/>
</dbReference>
<dbReference type="SUPFAM" id="SSF55811">
    <property type="entry name" value="Nudix"/>
    <property type="match status" value="1"/>
</dbReference>
<evidence type="ECO:0000259" key="4">
    <source>
        <dbReference type="PROSITE" id="PS51462"/>
    </source>
</evidence>
<dbReference type="InterPro" id="IPR003293">
    <property type="entry name" value="Nudix_hydrolase6-like"/>
</dbReference>
<sequence>MDNDRCFKLKRDGYSCVKIEPKVYDLLTKEELASKLSASLISWQQDGIRGVWAEVDLIHSHLIPVFVENGFDYHHAKSNYVMMKKWISQKEPDTLPPYASHYVGVGGFVLNDDNQLLVVQERFSCSPHWKLPGGHADLGENIGETAEREVYEETGIRTKFQCVVAFRHMHQFRFGCSDFYFVCLMKPLTLEINRCQYEIADARWLDLETYISNPLVSAANRHFAKCYLDMITTGEHRILPAKVTRYTNKGYDLVYSLQDRCDDELPHESETGFKL</sequence>
<dbReference type="PANTHER" id="PTHR13994">
    <property type="entry name" value="NUDIX HYDROLASE RELATED"/>
    <property type="match status" value="1"/>
</dbReference>
<dbReference type="Pfam" id="PF00293">
    <property type="entry name" value="NUDIX"/>
    <property type="match status" value="1"/>
</dbReference>
<evidence type="ECO:0000256" key="1">
    <source>
        <dbReference type="ARBA" id="ARBA00005582"/>
    </source>
</evidence>
<proteinExistence type="inferred from homology"/>
<reference evidence="5" key="1">
    <citation type="journal article" date="2023" name="Mol. Biol. Evol.">
        <title>Third-Generation Sequencing Reveals the Adaptive Role of the Epigenome in Three Deep-Sea Polychaetes.</title>
        <authorList>
            <person name="Perez M."/>
            <person name="Aroh O."/>
            <person name="Sun Y."/>
            <person name="Lan Y."/>
            <person name="Juniper S.K."/>
            <person name="Young C.R."/>
            <person name="Angers B."/>
            <person name="Qian P.Y."/>
        </authorList>
    </citation>
    <scope>NUCLEOTIDE SEQUENCE</scope>
    <source>
        <strain evidence="5">P08H-3</strain>
    </source>
</reference>
<comment type="similarity">
    <text evidence="1 3">Belongs to the Nudix hydrolase family.</text>
</comment>
<dbReference type="PANTHER" id="PTHR13994:SF13">
    <property type="entry name" value="FI03680P"/>
    <property type="match status" value="1"/>
</dbReference>
<dbReference type="PRINTS" id="PR01356">
    <property type="entry name" value="GFGPROTEIN"/>
</dbReference>
<dbReference type="PROSITE" id="PS00893">
    <property type="entry name" value="NUDIX_BOX"/>
    <property type="match status" value="1"/>
</dbReference>
<dbReference type="AlphaFoldDB" id="A0AAD9JRV9"/>
<keyword evidence="6" id="KW-1185">Reference proteome</keyword>
<dbReference type="GO" id="GO:0047631">
    <property type="term" value="F:ADP-ribose diphosphatase activity"/>
    <property type="evidence" value="ECO:0007669"/>
    <property type="project" value="TreeGrafter"/>
</dbReference>
<keyword evidence="2 3" id="KW-0378">Hydrolase</keyword>
<dbReference type="InterPro" id="IPR015797">
    <property type="entry name" value="NUDIX_hydrolase-like_dom_sf"/>
</dbReference>
<name>A0AAD9JRV9_9ANNE</name>
<protein>
    <recommendedName>
        <fullName evidence="4">Nudix hydrolase domain-containing protein</fullName>
    </recommendedName>
</protein>
<dbReference type="FunFam" id="3.90.79.10:FF:000015">
    <property type="entry name" value="Nudix hydrolase 8"/>
    <property type="match status" value="1"/>
</dbReference>
<dbReference type="InterPro" id="IPR040618">
    <property type="entry name" value="Pre-Nudix"/>
</dbReference>
<dbReference type="GO" id="GO:0035529">
    <property type="term" value="F:NADH pyrophosphatase activity"/>
    <property type="evidence" value="ECO:0007669"/>
    <property type="project" value="TreeGrafter"/>
</dbReference>
<comment type="caution">
    <text evidence="5">The sequence shown here is derived from an EMBL/GenBank/DDBJ whole genome shotgun (WGS) entry which is preliminary data.</text>
</comment>
<gene>
    <name evidence="5" type="ORF">LSH36_191g03068</name>
</gene>
<accession>A0AAD9JRV9</accession>
<evidence type="ECO:0000256" key="3">
    <source>
        <dbReference type="RuleBase" id="RU003476"/>
    </source>
</evidence>
<dbReference type="CDD" id="cd04670">
    <property type="entry name" value="NUDIX_ASFGF2_Nudt6"/>
    <property type="match status" value="1"/>
</dbReference>
<evidence type="ECO:0000256" key="2">
    <source>
        <dbReference type="ARBA" id="ARBA00022801"/>
    </source>
</evidence>
<organism evidence="5 6">
    <name type="scientific">Paralvinella palmiformis</name>
    <dbReference type="NCBI Taxonomy" id="53620"/>
    <lineage>
        <taxon>Eukaryota</taxon>
        <taxon>Metazoa</taxon>
        <taxon>Spiralia</taxon>
        <taxon>Lophotrochozoa</taxon>
        <taxon>Annelida</taxon>
        <taxon>Polychaeta</taxon>
        <taxon>Sedentaria</taxon>
        <taxon>Canalipalpata</taxon>
        <taxon>Terebellida</taxon>
        <taxon>Terebelliformia</taxon>
        <taxon>Alvinellidae</taxon>
        <taxon>Paralvinella</taxon>
    </lineage>
</organism>
<dbReference type="PRINTS" id="PR00502">
    <property type="entry name" value="NUDIXFAMILY"/>
</dbReference>
<dbReference type="InterPro" id="IPR020084">
    <property type="entry name" value="NUDIX_hydrolase_CS"/>
</dbReference>
<dbReference type="Proteomes" id="UP001208570">
    <property type="component" value="Unassembled WGS sequence"/>
</dbReference>
<dbReference type="Pfam" id="PF18290">
    <property type="entry name" value="Nudix_hydro"/>
    <property type="match status" value="1"/>
</dbReference>
<dbReference type="Gene3D" id="3.90.79.10">
    <property type="entry name" value="Nucleoside Triphosphate Pyrophosphohydrolase"/>
    <property type="match status" value="1"/>
</dbReference>
<evidence type="ECO:0000313" key="6">
    <source>
        <dbReference type="Proteomes" id="UP001208570"/>
    </source>
</evidence>
<feature type="domain" description="Nudix hydrolase" evidence="4">
    <location>
        <begin position="100"/>
        <end position="229"/>
    </location>
</feature>
<dbReference type="GO" id="GO:0051287">
    <property type="term" value="F:NAD binding"/>
    <property type="evidence" value="ECO:0007669"/>
    <property type="project" value="TreeGrafter"/>
</dbReference>
<dbReference type="InterPro" id="IPR000086">
    <property type="entry name" value="NUDIX_hydrolase_dom"/>
</dbReference>
<dbReference type="EMBL" id="JAODUP010000191">
    <property type="protein sequence ID" value="KAK2157453.1"/>
    <property type="molecule type" value="Genomic_DNA"/>
</dbReference>
<dbReference type="Gene3D" id="3.40.630.30">
    <property type="match status" value="1"/>
</dbReference>
<evidence type="ECO:0000313" key="5">
    <source>
        <dbReference type="EMBL" id="KAK2157453.1"/>
    </source>
</evidence>